<feature type="non-terminal residue" evidence="1">
    <location>
        <position position="1"/>
    </location>
</feature>
<protein>
    <submittedName>
        <fullName evidence="1">Uncharacterized protein</fullName>
    </submittedName>
</protein>
<proteinExistence type="predicted"/>
<gene>
    <name evidence="1" type="ORF">PBK173_000512100</name>
</gene>
<dbReference type="Proteomes" id="UP000069549">
    <property type="component" value="Unassembled WGS sequence"/>
</dbReference>
<dbReference type="AlphaFoldDB" id="A0A113PCR5"/>
<evidence type="ECO:0000313" key="2">
    <source>
        <dbReference type="Proteomes" id="UP000069549"/>
    </source>
</evidence>
<organism evidence="1 2">
    <name type="scientific">Plasmodium berghei</name>
    <dbReference type="NCBI Taxonomy" id="5821"/>
    <lineage>
        <taxon>Eukaryota</taxon>
        <taxon>Sar</taxon>
        <taxon>Alveolata</taxon>
        <taxon>Apicomplexa</taxon>
        <taxon>Aconoidasida</taxon>
        <taxon>Haemosporida</taxon>
        <taxon>Plasmodiidae</taxon>
        <taxon>Plasmodium</taxon>
        <taxon>Plasmodium (Vinckeia)</taxon>
    </lineage>
</organism>
<evidence type="ECO:0000313" key="1">
    <source>
        <dbReference type="EMBL" id="CXH16265.1"/>
    </source>
</evidence>
<dbReference type="EMBL" id="FFUQ01000165">
    <property type="protein sequence ID" value="CXH16265.1"/>
    <property type="molecule type" value="Genomic_DNA"/>
</dbReference>
<sequence>MICTEILKKKKKNNNNKSYIEQELSNVIINKHNKIDNLYFFKEDLAYHILHELYKYKSGYGNIEIGNILLKINGKIFKENVENKIEFNKKKRRRKKRKQGISEGENKNDIINCNIDMVERDQREIIYEKYLHEMNNIMKWNKNNIEYNNKKKKNINLKRRRNKYTNI</sequence>
<name>A0A113PCR5_PLABE</name>
<dbReference type="VEuPathDB" id="PlasmoDB:PBANKA_0403600"/>
<accession>A0A113PCR5</accession>
<feature type="non-terminal residue" evidence="1">
    <location>
        <position position="167"/>
    </location>
</feature>
<reference evidence="1 2" key="1">
    <citation type="submission" date="2016-02" db="EMBL/GenBank/DDBJ databases">
        <authorList>
            <consortium name="Pathogen Informatics"/>
        </authorList>
    </citation>
    <scope>NUCLEOTIDE SEQUENCE [LARGE SCALE GENOMIC DNA]</scope>
    <source>
        <strain evidence="1 2">K173</strain>
    </source>
</reference>